<feature type="domain" description="UreE urease accessory N-terminal" evidence="7">
    <location>
        <begin position="3"/>
        <end position="67"/>
    </location>
</feature>
<reference evidence="9" key="1">
    <citation type="submission" date="2019-01" db="EMBL/GenBank/DDBJ databases">
        <title>Gri0909 isolated from a small marine red alga.</title>
        <authorList>
            <person name="Kim J."/>
            <person name="Jeong S.E."/>
            <person name="Jeon C.O."/>
        </authorList>
    </citation>
    <scope>NUCLEOTIDE SEQUENCE [LARGE SCALE GENOMIC DNA]</scope>
    <source>
        <strain evidence="9">Gri0909</strain>
    </source>
</reference>
<evidence type="ECO:0000256" key="6">
    <source>
        <dbReference type="SAM" id="MobiDB-lite"/>
    </source>
</evidence>
<dbReference type="EMBL" id="SADE01000001">
    <property type="protein sequence ID" value="RVU38918.1"/>
    <property type="molecule type" value="Genomic_DNA"/>
</dbReference>
<dbReference type="Gene3D" id="2.60.260.20">
    <property type="entry name" value="Urease metallochaperone UreE, N-terminal domain"/>
    <property type="match status" value="1"/>
</dbReference>
<sequence>MIRAVTVLERGTWNGEAVDTVVLDYDARHRRRIAMNGVHGLSFLLDLPRPVAISSGDALRLEDGRLVAVQAAEEKLLEVTCENRHDLMRVAWHLGNRHLPTEIHEAAVFIRYDHVIEEMLKGLGAWTTVVSRPFQPEGGAYGQGTVMGHSHGPHDHVHAYDASGDHDHSHFGQTH</sequence>
<dbReference type="SUPFAM" id="SSF69287">
    <property type="entry name" value="Urease metallochaperone UreE, N-terminal domain"/>
    <property type="match status" value="1"/>
</dbReference>
<keyword evidence="4 5" id="KW-0143">Chaperone</keyword>
<dbReference type="RefSeq" id="WP_127764289.1">
    <property type="nucleotide sequence ID" value="NZ_SADE01000001.1"/>
</dbReference>
<dbReference type="InterPro" id="IPR007864">
    <property type="entry name" value="UreE_C_dom"/>
</dbReference>
<evidence type="ECO:0000313" key="9">
    <source>
        <dbReference type="Proteomes" id="UP000287447"/>
    </source>
</evidence>
<proteinExistence type="inferred from homology"/>
<dbReference type="CDD" id="cd00571">
    <property type="entry name" value="UreE"/>
    <property type="match status" value="1"/>
</dbReference>
<comment type="similarity">
    <text evidence="5">Belongs to the UreE family.</text>
</comment>
<keyword evidence="3 5" id="KW-0533">Nickel</keyword>
<comment type="caution">
    <text evidence="8">The sequence shown here is derived from an EMBL/GenBank/DDBJ whole genome shotgun (WGS) entry which is preliminary data.</text>
</comment>
<comment type="subcellular location">
    <subcellularLocation>
        <location evidence="1 5">Cytoplasm</location>
    </subcellularLocation>
</comment>
<dbReference type="SMART" id="SM00988">
    <property type="entry name" value="UreE_N"/>
    <property type="match status" value="1"/>
</dbReference>
<dbReference type="GO" id="GO:0006457">
    <property type="term" value="P:protein folding"/>
    <property type="evidence" value="ECO:0007669"/>
    <property type="project" value="InterPro"/>
</dbReference>
<name>A0A3S2WBY4_9PROT</name>
<dbReference type="GO" id="GO:0016151">
    <property type="term" value="F:nickel cation binding"/>
    <property type="evidence" value="ECO:0007669"/>
    <property type="project" value="UniProtKB-UniRule"/>
</dbReference>
<evidence type="ECO:0000256" key="2">
    <source>
        <dbReference type="ARBA" id="ARBA00022490"/>
    </source>
</evidence>
<dbReference type="GO" id="GO:0065003">
    <property type="term" value="P:protein-containing complex assembly"/>
    <property type="evidence" value="ECO:0007669"/>
    <property type="project" value="InterPro"/>
</dbReference>
<dbReference type="HAMAP" id="MF_00822">
    <property type="entry name" value="UreE"/>
    <property type="match status" value="1"/>
</dbReference>
<dbReference type="Gene3D" id="3.30.70.790">
    <property type="entry name" value="UreE, C-terminal domain"/>
    <property type="match status" value="1"/>
</dbReference>
<dbReference type="GO" id="GO:0005737">
    <property type="term" value="C:cytoplasm"/>
    <property type="evidence" value="ECO:0007669"/>
    <property type="project" value="UniProtKB-SubCell"/>
</dbReference>
<keyword evidence="9" id="KW-1185">Reference proteome</keyword>
<gene>
    <name evidence="5" type="primary">ureE</name>
    <name evidence="8" type="ORF">EOI86_06545</name>
</gene>
<dbReference type="PIRSF" id="PIRSF036402">
    <property type="entry name" value="Ureas_acces_UreE"/>
    <property type="match status" value="1"/>
</dbReference>
<evidence type="ECO:0000256" key="5">
    <source>
        <dbReference type="HAMAP-Rule" id="MF_00822"/>
    </source>
</evidence>
<dbReference type="Pfam" id="PF02814">
    <property type="entry name" value="UreE_N"/>
    <property type="match status" value="1"/>
</dbReference>
<dbReference type="Pfam" id="PF05194">
    <property type="entry name" value="UreE_C"/>
    <property type="match status" value="1"/>
</dbReference>
<evidence type="ECO:0000313" key="8">
    <source>
        <dbReference type="EMBL" id="RVU38918.1"/>
    </source>
</evidence>
<feature type="region of interest" description="Disordered" evidence="6">
    <location>
        <begin position="156"/>
        <end position="175"/>
    </location>
</feature>
<dbReference type="SUPFAM" id="SSF69737">
    <property type="entry name" value="Urease metallochaperone UreE, C-terminal domain"/>
    <property type="match status" value="1"/>
</dbReference>
<dbReference type="InterPro" id="IPR004029">
    <property type="entry name" value="UreE_N"/>
</dbReference>
<protein>
    <recommendedName>
        <fullName evidence="5">Urease accessory protein UreE</fullName>
    </recommendedName>
</protein>
<evidence type="ECO:0000259" key="7">
    <source>
        <dbReference type="SMART" id="SM00988"/>
    </source>
</evidence>
<dbReference type="OrthoDB" id="9802215at2"/>
<dbReference type="GO" id="GO:0019627">
    <property type="term" value="P:urea metabolic process"/>
    <property type="evidence" value="ECO:0007669"/>
    <property type="project" value="InterPro"/>
</dbReference>
<evidence type="ECO:0000256" key="1">
    <source>
        <dbReference type="ARBA" id="ARBA00004496"/>
    </source>
</evidence>
<dbReference type="GO" id="GO:0051082">
    <property type="term" value="F:unfolded protein binding"/>
    <property type="evidence" value="ECO:0007669"/>
    <property type="project" value="UniProtKB-UniRule"/>
</dbReference>
<keyword evidence="2 5" id="KW-0963">Cytoplasm</keyword>
<dbReference type="InterPro" id="IPR036118">
    <property type="entry name" value="UreE_N_sf"/>
</dbReference>
<dbReference type="Proteomes" id="UP000287447">
    <property type="component" value="Unassembled WGS sequence"/>
</dbReference>
<comment type="function">
    <text evidence="5">Involved in urease metallocenter assembly. Binds nickel. Probably functions as a nickel donor during metallocenter assembly.</text>
</comment>
<dbReference type="AlphaFoldDB" id="A0A3S2WBY4"/>
<accession>A0A3S2WBY4</accession>
<evidence type="ECO:0000256" key="4">
    <source>
        <dbReference type="ARBA" id="ARBA00023186"/>
    </source>
</evidence>
<dbReference type="InterPro" id="IPR012406">
    <property type="entry name" value="UreE"/>
</dbReference>
<organism evidence="8 9">
    <name type="scientific">Hwanghaeella grinnelliae</name>
    <dbReference type="NCBI Taxonomy" id="2500179"/>
    <lineage>
        <taxon>Bacteria</taxon>
        <taxon>Pseudomonadati</taxon>
        <taxon>Pseudomonadota</taxon>
        <taxon>Alphaproteobacteria</taxon>
        <taxon>Rhodospirillales</taxon>
        <taxon>Rhodospirillaceae</taxon>
        <taxon>Hwanghaeella</taxon>
    </lineage>
</organism>
<evidence type="ECO:0000256" key="3">
    <source>
        <dbReference type="ARBA" id="ARBA00022596"/>
    </source>
</evidence>